<dbReference type="AlphaFoldDB" id="A0A4V2P006"/>
<comment type="caution">
    <text evidence="1">The sequence shown here is derived from an EMBL/GenBank/DDBJ whole genome shotgun (WGS) entry which is preliminary data.</text>
</comment>
<evidence type="ECO:0000313" key="2">
    <source>
        <dbReference type="Proteomes" id="UP000295453"/>
    </source>
</evidence>
<proteinExistence type="predicted"/>
<dbReference type="EMBL" id="SJZJ01000001">
    <property type="protein sequence ID" value="TCJ31062.1"/>
    <property type="molecule type" value="Genomic_DNA"/>
</dbReference>
<evidence type="ECO:0000313" key="1">
    <source>
        <dbReference type="EMBL" id="TCJ31062.1"/>
    </source>
</evidence>
<protein>
    <submittedName>
        <fullName evidence="1">Uncharacterized protein</fullName>
    </submittedName>
</protein>
<dbReference type="OrthoDB" id="3786810at2"/>
<dbReference type="RefSeq" id="WP_131580794.1">
    <property type="nucleotide sequence ID" value="NZ_SJZJ01000001.1"/>
</dbReference>
<dbReference type="Proteomes" id="UP000295453">
    <property type="component" value="Unassembled WGS sequence"/>
</dbReference>
<keyword evidence="2" id="KW-1185">Reference proteome</keyword>
<gene>
    <name evidence="1" type="ORF">EPD65_00350</name>
</gene>
<organism evidence="1 2">
    <name type="scientific">Nocardioides jejuensis</name>
    <dbReference type="NCBI Taxonomy" id="2502782"/>
    <lineage>
        <taxon>Bacteria</taxon>
        <taxon>Bacillati</taxon>
        <taxon>Actinomycetota</taxon>
        <taxon>Actinomycetes</taxon>
        <taxon>Propionibacteriales</taxon>
        <taxon>Nocardioidaceae</taxon>
        <taxon>Nocardioides</taxon>
    </lineage>
</organism>
<sequence>MNDPNEWDAPDPPRLLVSAKRVAAELDIPIWKAHEVCWCLDRRFYSPGQSHFRVTVASLEALKDLLNLGLDLAGARAVMWQFKTRGDLPPPDLSLEEAKRIYWLARRRW</sequence>
<accession>A0A4V2P006</accession>
<reference evidence="1 2" key="1">
    <citation type="submission" date="2019-03" db="EMBL/GenBank/DDBJ databases">
        <authorList>
            <person name="Kim M.K.M."/>
        </authorList>
    </citation>
    <scope>NUCLEOTIDE SEQUENCE [LARGE SCALE GENOMIC DNA]</scope>
    <source>
        <strain evidence="1 2">18JY15-6</strain>
    </source>
</reference>
<name>A0A4V2P006_9ACTN</name>